<evidence type="ECO:0000256" key="1">
    <source>
        <dbReference type="SAM" id="Phobius"/>
    </source>
</evidence>
<reference evidence="2 3" key="1">
    <citation type="submission" date="2016-10" db="EMBL/GenBank/DDBJ databases">
        <title>Reductive evolution of mitochondrial metabolism and differential evolution of invasion-related proteins in Cryptosporidium.</title>
        <authorList>
            <person name="Liu S."/>
            <person name="Roellig D.M."/>
            <person name="Guo Y."/>
            <person name="Li N."/>
            <person name="Frace M.A."/>
            <person name="Tang K."/>
            <person name="Zhang L."/>
            <person name="Feng Y."/>
            <person name="Xiao L."/>
        </authorList>
    </citation>
    <scope>NUCLEOTIDE SEQUENCE [LARGE SCALE GENOMIC DNA]</scope>
    <source>
        <strain evidence="2">39726</strain>
    </source>
</reference>
<accession>A0A1J4MH72</accession>
<dbReference type="OrthoDB" id="342792at2759"/>
<dbReference type="Proteomes" id="UP000186176">
    <property type="component" value="Unassembled WGS sequence"/>
</dbReference>
<dbReference type="RefSeq" id="XP_028874815.1">
    <property type="nucleotide sequence ID" value="XM_029020371.1"/>
</dbReference>
<gene>
    <name evidence="2" type="ORF">cubi_03358</name>
</gene>
<sequence>MKYFTNITTKLLILLFLIECTILIDLINGLRNNVFGTLDSNILANIGLVPTQSSSNSTIVLTTTTTTTQATTIAITSTSTSTSTISTVNPTQTVGVATTGTSFLSEVFQKPSLEQINKDIKDIMQKESSNNNLGICIFTSNPYLDLGYRETNYSKCTKFLLSFETWLDSNVINTLIQEEMTKFGMTIPSKKKFNVPSLEVLFNESFLQVCVNFFVELVNSGSLYINNNVCTGTNCHDQFNSICSTVSNSYGKSAFVLGSSVVTEVVNRICQESRRQISAKYPTLIASPSDIRPDNVAVEVTEPIPT</sequence>
<organism evidence="2 3">
    <name type="scientific">Cryptosporidium ubiquitum</name>
    <dbReference type="NCBI Taxonomy" id="857276"/>
    <lineage>
        <taxon>Eukaryota</taxon>
        <taxon>Sar</taxon>
        <taxon>Alveolata</taxon>
        <taxon>Apicomplexa</taxon>
        <taxon>Conoidasida</taxon>
        <taxon>Coccidia</taxon>
        <taxon>Eucoccidiorida</taxon>
        <taxon>Eimeriorina</taxon>
        <taxon>Cryptosporidiidae</taxon>
        <taxon>Cryptosporidium</taxon>
    </lineage>
</organism>
<dbReference type="AlphaFoldDB" id="A0A1J4MH72"/>
<keyword evidence="3" id="KW-1185">Reference proteome</keyword>
<evidence type="ECO:0000313" key="3">
    <source>
        <dbReference type="Proteomes" id="UP000186176"/>
    </source>
</evidence>
<dbReference type="EMBL" id="LRBP01000014">
    <property type="protein sequence ID" value="OII73560.1"/>
    <property type="molecule type" value="Genomic_DNA"/>
</dbReference>
<name>A0A1J4MH72_9CRYT</name>
<dbReference type="VEuPathDB" id="CryptoDB:cubi_03358"/>
<dbReference type="GeneID" id="39980150"/>
<comment type="caution">
    <text evidence="2">The sequence shown here is derived from an EMBL/GenBank/DDBJ whole genome shotgun (WGS) entry which is preliminary data.</text>
</comment>
<protein>
    <submittedName>
        <fullName evidence="2">Uncharacterized protein</fullName>
    </submittedName>
</protein>
<keyword evidence="1" id="KW-0472">Membrane</keyword>
<keyword evidence="1" id="KW-0812">Transmembrane</keyword>
<feature type="transmembrane region" description="Helical" evidence="1">
    <location>
        <begin position="12"/>
        <end position="30"/>
    </location>
</feature>
<evidence type="ECO:0000313" key="2">
    <source>
        <dbReference type="EMBL" id="OII73560.1"/>
    </source>
</evidence>
<proteinExistence type="predicted"/>
<keyword evidence="1" id="KW-1133">Transmembrane helix</keyword>